<evidence type="ECO:0000313" key="1">
    <source>
        <dbReference type="EMBL" id="AZI76016.1"/>
    </source>
</evidence>
<dbReference type="Proteomes" id="UP000272463">
    <property type="component" value="Segment"/>
</dbReference>
<accession>A0A3Q8Q488</accession>
<keyword evidence="2" id="KW-1185">Reference proteome</keyword>
<protein>
    <submittedName>
        <fullName evidence="1">Uncharacterized protein</fullName>
    </submittedName>
</protein>
<proteinExistence type="predicted"/>
<sequence>MCKKFIKVCHTLIIGSSMYRIRSDNGKNEVGTVRAMELVHIQEDVNKLIDLAHHIKNLIQSTNRQDINEVNEALSEIYVFADLIEALAKVVSDKRDILGIITDAEYMTKVMK</sequence>
<reference evidence="1 2" key="1">
    <citation type="journal article" date="2018" name="Environ. Microbiol.">
        <title>New archaeal viruses discovered by metagenomic analysis of viral communities in enrichment cultures.</title>
        <authorList>
            <person name="Liu Y."/>
            <person name="Brandt D."/>
            <person name="Ishino S."/>
            <person name="Ishino Y."/>
            <person name="Koonin E.V."/>
            <person name="Kalinowski J."/>
            <person name="Krupovic M."/>
            <person name="Prangishvili D."/>
        </authorList>
    </citation>
    <scope>NUCLEOTIDE SEQUENCE [LARGE SCALE GENOMIC DNA]</scope>
</reference>
<organism evidence="1 2">
    <name type="scientific">Sulfolobus polyhedral virus 2</name>
    <dbReference type="NCBI Taxonomy" id="2493125"/>
    <lineage>
        <taxon>Viruses</taxon>
        <taxon>Viruses incertae sedis</taxon>
        <taxon>Portogloboviridae</taxon>
        <taxon>Alphaportoglobovirus</taxon>
        <taxon>Alphaportoglobovirus umijigokuense</taxon>
    </lineage>
</organism>
<evidence type="ECO:0000313" key="2">
    <source>
        <dbReference type="Proteomes" id="UP000272463"/>
    </source>
</evidence>
<gene>
    <name evidence="1" type="ORF">SPV2_gp17</name>
</gene>
<name>A0A3Q8Q488_9VIRU</name>
<dbReference type="EMBL" id="MK064567">
    <property type="protein sequence ID" value="AZI76016.1"/>
    <property type="molecule type" value="Genomic_DNA"/>
</dbReference>